<dbReference type="Gene3D" id="3.40.50.1820">
    <property type="entry name" value="alpha/beta hydrolase"/>
    <property type="match status" value="1"/>
</dbReference>
<dbReference type="InterPro" id="IPR029058">
    <property type="entry name" value="AB_hydrolase_fold"/>
</dbReference>
<dbReference type="GO" id="GO:0016787">
    <property type="term" value="F:hydrolase activity"/>
    <property type="evidence" value="ECO:0007669"/>
    <property type="project" value="UniProtKB-KW"/>
</dbReference>
<sequence>MNWDNHNVMVHVHIPKGLNITQPVPVHVHFHGGDFVTGSGDHWPWFGDHLHRLSIEHNAITLCPDYPLIPESNGKELLETIDKFWVFYNGTNADELLEQAYKTHGLTGTLKLAKDRLLVSGESAGGFAAVHSWYHPCQITNYHPIKVLYLQHPMLRHYIRNVKEATIKYMDNSVSKTELTNRATLLLETIQALKAKGRCRTRSSTFPPWCMLAAPTLSITHKWQEAFQGGLGVRDCLEQVEHPDNTPDIKTFPKIFISHGNKDQNCPIENTKKWVERLGTIYKDKNVNWDDLVYLTEVQETGKGTANSKTPVDHAFDYNLHQKDEPWLMEIVKGIGKAWGAK</sequence>
<gene>
    <name evidence="2" type="ORF">BDV95DRAFT_279970</name>
</gene>
<dbReference type="EMBL" id="JAADJZ010000004">
    <property type="protein sequence ID" value="KAF2875672.1"/>
    <property type="molecule type" value="Genomic_DNA"/>
</dbReference>
<keyword evidence="3" id="KW-1185">Reference proteome</keyword>
<organism evidence="2 3">
    <name type="scientific">Massariosphaeria phaeospora</name>
    <dbReference type="NCBI Taxonomy" id="100035"/>
    <lineage>
        <taxon>Eukaryota</taxon>
        <taxon>Fungi</taxon>
        <taxon>Dikarya</taxon>
        <taxon>Ascomycota</taxon>
        <taxon>Pezizomycotina</taxon>
        <taxon>Dothideomycetes</taxon>
        <taxon>Pleosporomycetidae</taxon>
        <taxon>Pleosporales</taxon>
        <taxon>Pleosporales incertae sedis</taxon>
        <taxon>Massariosphaeria</taxon>
    </lineage>
</organism>
<keyword evidence="2" id="KW-0378">Hydrolase</keyword>
<dbReference type="AlphaFoldDB" id="A0A7C8IFN6"/>
<proteinExistence type="predicted"/>
<dbReference type="Proteomes" id="UP000481861">
    <property type="component" value="Unassembled WGS sequence"/>
</dbReference>
<feature type="domain" description="Alpha/beta hydrolase fold-3" evidence="1">
    <location>
        <begin position="28"/>
        <end position="171"/>
    </location>
</feature>
<evidence type="ECO:0000313" key="2">
    <source>
        <dbReference type="EMBL" id="KAF2875672.1"/>
    </source>
</evidence>
<dbReference type="Pfam" id="PF07859">
    <property type="entry name" value="Abhydrolase_3"/>
    <property type="match status" value="1"/>
</dbReference>
<dbReference type="OrthoDB" id="19653at2759"/>
<dbReference type="SUPFAM" id="SSF53474">
    <property type="entry name" value="alpha/beta-Hydrolases"/>
    <property type="match status" value="1"/>
</dbReference>
<evidence type="ECO:0000313" key="3">
    <source>
        <dbReference type="Proteomes" id="UP000481861"/>
    </source>
</evidence>
<name>A0A7C8IFN6_9PLEO</name>
<comment type="caution">
    <text evidence="2">The sequence shown here is derived from an EMBL/GenBank/DDBJ whole genome shotgun (WGS) entry which is preliminary data.</text>
</comment>
<protein>
    <submittedName>
        <fullName evidence="2">Alpha/Beta hydrolase protein</fullName>
    </submittedName>
</protein>
<evidence type="ECO:0000259" key="1">
    <source>
        <dbReference type="Pfam" id="PF07859"/>
    </source>
</evidence>
<dbReference type="InterPro" id="IPR013094">
    <property type="entry name" value="AB_hydrolase_3"/>
</dbReference>
<reference evidence="2 3" key="1">
    <citation type="submission" date="2020-01" db="EMBL/GenBank/DDBJ databases">
        <authorList>
            <consortium name="DOE Joint Genome Institute"/>
            <person name="Haridas S."/>
            <person name="Albert R."/>
            <person name="Binder M."/>
            <person name="Bloem J."/>
            <person name="Labutti K."/>
            <person name="Salamov A."/>
            <person name="Andreopoulos B."/>
            <person name="Baker S.E."/>
            <person name="Barry K."/>
            <person name="Bills G."/>
            <person name="Bluhm B.H."/>
            <person name="Cannon C."/>
            <person name="Castanera R."/>
            <person name="Culley D.E."/>
            <person name="Daum C."/>
            <person name="Ezra D."/>
            <person name="Gonzalez J.B."/>
            <person name="Henrissat B."/>
            <person name="Kuo A."/>
            <person name="Liang C."/>
            <person name="Lipzen A."/>
            <person name="Lutzoni F."/>
            <person name="Magnuson J."/>
            <person name="Mondo S."/>
            <person name="Nolan M."/>
            <person name="Ohm R."/>
            <person name="Pangilinan J."/>
            <person name="Park H.-J.H."/>
            <person name="Ramirez L."/>
            <person name="Alfaro M."/>
            <person name="Sun H."/>
            <person name="Tritt A."/>
            <person name="Yoshinaga Y."/>
            <person name="Zwiers L.-H.L."/>
            <person name="Turgeon B.G."/>
            <person name="Goodwin S.B."/>
            <person name="Spatafora J.W."/>
            <person name="Crous P.W."/>
            <person name="Grigoriev I.V."/>
        </authorList>
    </citation>
    <scope>NUCLEOTIDE SEQUENCE [LARGE SCALE GENOMIC DNA]</scope>
    <source>
        <strain evidence="2 3">CBS 611.86</strain>
    </source>
</reference>
<accession>A0A7C8IFN6</accession>